<reference evidence="1 2" key="1">
    <citation type="submission" date="2020-02" db="EMBL/GenBank/DDBJ databases">
        <title>Acidophilic actinobacteria isolated from forest soil.</title>
        <authorList>
            <person name="Golinska P."/>
        </authorList>
    </citation>
    <scope>NUCLEOTIDE SEQUENCE [LARGE SCALE GENOMIC DNA]</scope>
    <source>
        <strain evidence="1 2">NL8</strain>
    </source>
</reference>
<sequence length="199" mass="21377">MSAMTELNVTVGVPAGAIPLPINETGDMTAWAESVARSRLPVDAPQAQLADFARMLLACTAESRARGPKIMAMAFCPDPSAGELARIEVSDMAPSAQWPDLNLKQLGEFFAGPLHPHALLPPETTSLELPAGPAVRVRQQFLTQLDEDQVGRVMETIVYAIRPPETSAAVVLTVSWQALYYGRALTELAEKLAQTVQLG</sequence>
<keyword evidence="2" id="KW-1185">Reference proteome</keyword>
<organism evidence="1 2">
    <name type="scientific">Catenulispora pinistramenti</name>
    <dbReference type="NCBI Taxonomy" id="2705254"/>
    <lineage>
        <taxon>Bacteria</taxon>
        <taxon>Bacillati</taxon>
        <taxon>Actinomycetota</taxon>
        <taxon>Actinomycetes</taxon>
        <taxon>Catenulisporales</taxon>
        <taxon>Catenulisporaceae</taxon>
        <taxon>Catenulispora</taxon>
    </lineage>
</organism>
<dbReference type="EMBL" id="JAAFYZ010000275">
    <property type="protein sequence ID" value="MBS2553678.1"/>
    <property type="molecule type" value="Genomic_DNA"/>
</dbReference>
<dbReference type="Proteomes" id="UP000730482">
    <property type="component" value="Unassembled WGS sequence"/>
</dbReference>
<accession>A0ABS5L5R0</accession>
<proteinExistence type="predicted"/>
<comment type="caution">
    <text evidence="1">The sequence shown here is derived from an EMBL/GenBank/DDBJ whole genome shotgun (WGS) entry which is preliminary data.</text>
</comment>
<protein>
    <submittedName>
        <fullName evidence="1">Uncharacterized protein</fullName>
    </submittedName>
</protein>
<name>A0ABS5L5R0_9ACTN</name>
<evidence type="ECO:0000313" key="1">
    <source>
        <dbReference type="EMBL" id="MBS2553678.1"/>
    </source>
</evidence>
<dbReference type="RefSeq" id="WP_212020467.1">
    <property type="nucleotide sequence ID" value="NZ_JAAFYZ010000275.1"/>
</dbReference>
<gene>
    <name evidence="1" type="ORF">KGQ19_43180</name>
</gene>
<evidence type="ECO:0000313" key="2">
    <source>
        <dbReference type="Proteomes" id="UP000730482"/>
    </source>
</evidence>